<reference evidence="2 3" key="1">
    <citation type="journal article" date="2011" name="J. Bacteriol.">
        <title>Genome sequence of Methyloversatilis universalis FAM5T, a methylotrophic representative of the order Rhodocyclales.</title>
        <authorList>
            <person name="Kittichotirat W."/>
            <person name="Good N.M."/>
            <person name="Hall R."/>
            <person name="Bringel F."/>
            <person name="Lajus A."/>
            <person name="Medigue C."/>
            <person name="Smalley N.E."/>
            <person name="Beck D."/>
            <person name="Bumgarner R."/>
            <person name="Vuilleumier S."/>
            <person name="Kalyuzhnaya M.G."/>
        </authorList>
    </citation>
    <scope>NUCLEOTIDE SEQUENCE [LARGE SCALE GENOMIC DNA]</scope>
    <source>
        <strain evidence="3">ATCC BAA-1314 / JCM 13912 / FAM5</strain>
    </source>
</reference>
<evidence type="ECO:0000259" key="1">
    <source>
        <dbReference type="Pfam" id="PF13460"/>
    </source>
</evidence>
<dbReference type="SUPFAM" id="SSF51735">
    <property type="entry name" value="NAD(P)-binding Rossmann-fold domains"/>
    <property type="match status" value="1"/>
</dbReference>
<dbReference type="GO" id="GO:0004029">
    <property type="term" value="F:aldehyde dehydrogenase (NAD+) activity"/>
    <property type="evidence" value="ECO:0007669"/>
    <property type="project" value="TreeGrafter"/>
</dbReference>
<name>F5RGV6_METUF</name>
<sequence>MRVLALVRSAESAAALRPLGVRCVAADLDDRRSLRRIASLARWVWHFAPPPNSGAATDPRSRALVDVLAGAGRVRRLCYISTSGVYGDCAGAVVPETRPLAPASARGKRRVDAERAVRTLARRGVAVSILRAPGIYGPDRLPLDRLRRGDPVLRAEDDVHTNHIDAADLARLAWAALHRARGGRTYNASDDTRLKMADYFDRVADACGLPRPPRVARAEAGQRLSPMTLSFMSESRVLDNRRMKRELRLRLARPDVDAVLAAALNSPSTTF</sequence>
<accession>F5RGV6</accession>
<dbReference type="PANTHER" id="PTHR48079">
    <property type="entry name" value="PROTEIN YEEZ"/>
    <property type="match status" value="1"/>
</dbReference>
<gene>
    <name evidence="2" type="ORF">METUNv1_03547</name>
</gene>
<keyword evidence="3" id="KW-1185">Reference proteome</keyword>
<dbReference type="Pfam" id="PF13460">
    <property type="entry name" value="NAD_binding_10"/>
    <property type="match status" value="1"/>
</dbReference>
<dbReference type="InterPro" id="IPR036291">
    <property type="entry name" value="NAD(P)-bd_dom_sf"/>
</dbReference>
<dbReference type="EMBL" id="AFHG01000058">
    <property type="protein sequence ID" value="EGK70160.1"/>
    <property type="molecule type" value="Genomic_DNA"/>
</dbReference>
<dbReference type="Proteomes" id="UP000005019">
    <property type="component" value="Unassembled WGS sequence"/>
</dbReference>
<dbReference type="Gene3D" id="3.40.50.720">
    <property type="entry name" value="NAD(P)-binding Rossmann-like Domain"/>
    <property type="match status" value="1"/>
</dbReference>
<evidence type="ECO:0000313" key="3">
    <source>
        <dbReference type="Proteomes" id="UP000005019"/>
    </source>
</evidence>
<dbReference type="AlphaFoldDB" id="F5RGV6"/>
<comment type="caution">
    <text evidence="2">The sequence shown here is derived from an EMBL/GenBank/DDBJ whole genome shotgun (WGS) entry which is preliminary data.</text>
</comment>
<evidence type="ECO:0000313" key="2">
    <source>
        <dbReference type="EMBL" id="EGK70160.1"/>
    </source>
</evidence>
<dbReference type="InterPro" id="IPR051783">
    <property type="entry name" value="NAD(P)-dependent_oxidoreduct"/>
</dbReference>
<dbReference type="eggNOG" id="COG0451">
    <property type="taxonomic scope" value="Bacteria"/>
</dbReference>
<feature type="domain" description="NAD(P)-binding" evidence="1">
    <location>
        <begin position="2"/>
        <end position="178"/>
    </location>
</feature>
<proteinExistence type="predicted"/>
<dbReference type="STRING" id="1000565.METUNv1_03547"/>
<protein>
    <submittedName>
        <fullName evidence="2">Nucleoside-diphosphate-sugar epimerase</fullName>
    </submittedName>
</protein>
<dbReference type="GO" id="GO:0005737">
    <property type="term" value="C:cytoplasm"/>
    <property type="evidence" value="ECO:0007669"/>
    <property type="project" value="TreeGrafter"/>
</dbReference>
<organism evidence="2 3">
    <name type="scientific">Methyloversatilis universalis (strain ATCC BAA-1314 / DSM 25237 / JCM 13912 / CCUG 52030 / FAM5)</name>
    <dbReference type="NCBI Taxonomy" id="1000565"/>
    <lineage>
        <taxon>Bacteria</taxon>
        <taxon>Pseudomonadati</taxon>
        <taxon>Pseudomonadota</taxon>
        <taxon>Betaproteobacteria</taxon>
        <taxon>Nitrosomonadales</taxon>
        <taxon>Sterolibacteriaceae</taxon>
        <taxon>Methyloversatilis</taxon>
    </lineage>
</organism>
<dbReference type="InterPro" id="IPR016040">
    <property type="entry name" value="NAD(P)-bd_dom"/>
</dbReference>
<dbReference type="PANTHER" id="PTHR48079:SF6">
    <property type="entry name" value="NAD(P)-BINDING DOMAIN-CONTAINING PROTEIN-RELATED"/>
    <property type="match status" value="1"/>
</dbReference>